<reference evidence="2" key="1">
    <citation type="submission" date="2019-08" db="EMBL/GenBank/DDBJ databases">
        <title>The genome of the North American firefly Photinus pyralis.</title>
        <authorList>
            <consortium name="Photinus pyralis genome working group"/>
            <person name="Fallon T.R."/>
            <person name="Sander Lower S.E."/>
            <person name="Weng J.-K."/>
        </authorList>
    </citation>
    <scope>NUCLEOTIDE SEQUENCE</scope>
    <source>
        <strain evidence="2">TRF0915ILg1</strain>
        <tissue evidence="2">Whole body</tissue>
    </source>
</reference>
<protein>
    <recommendedName>
        <fullName evidence="1">Retroviral polymerase SH3-like domain-containing protein</fullName>
    </recommendedName>
</protein>
<comment type="caution">
    <text evidence="2">The sequence shown here is derived from an EMBL/GenBank/DDBJ whole genome shotgun (WGS) entry which is preliminary data.</text>
</comment>
<dbReference type="AlphaFoldDB" id="A0A8K0DC74"/>
<dbReference type="PANTHER" id="PTHR11439:SF463">
    <property type="entry name" value="REVERSE TRANSCRIPTASE TY1_COPIA-TYPE DOMAIN-CONTAINING PROTEIN"/>
    <property type="match status" value="1"/>
</dbReference>
<feature type="domain" description="Retroviral polymerase SH3-like" evidence="1">
    <location>
        <begin position="447"/>
        <end position="498"/>
    </location>
</feature>
<keyword evidence="3" id="KW-1185">Reference proteome</keyword>
<gene>
    <name evidence="2" type="ORF">ILUMI_05491</name>
</gene>
<sequence>MAASNKFNINPFDGSNFHNWKFRMRRILDEYGVLSSIENEVDNKDANATKNDKKAMSLIVQRVNDGQLEILMEKESSYSMWKTLCNVYEKKGLAGQLGLRKKLLNLKMKENENLEDHIKTFKEILRQLRETGAVVSEDDIVCALLNSLPDSFSTIVTVLENLPEESLNVDVIKGKLRDEVERRRLQPNSDKSGDKTNVAFTAKQKFNGNCNLCGKYGHKARYCYNRFGGREKSTIQNHYHNNQQYSRVENQNYPGRFVNYRRPNRFVSQPRHLANRQNQNQIYKHSNYMEADNKDKVCFVSENKHDLEEDREEHDLKFFVDSGCTDKLVKDYSYFSCYVPLKKSIKIAVAKNGGFINAIGVGNIKAKLEMNVMTVKFENGEVKLLNKNGDCFGSEKRDKLYEIEFKVEKLGCYETEIENEELTTWHQRLGHMGYTTLEKLIKRKMVEETRKKLDEKAEKCLMIGYSNNGYRLWSIERNKVIVSRNVKFNEREFPYLKEVSVIKQGENIIKPDDSEITKFQQEVEEDKLEGVPDGYNQEYNSKRNRQLPIRFNDYELYLAYEAFKAYADSDWANEEDRKSISGYMYKWNGQTILWSTKKQHCISSSTAEAELISVCTCIQDGLWLKKIFKDLQVNIDRIVLYEDNQACIAIIKNPDNTRTKHIDIKYRFVCDKVKSGEIEVKYIDSKRQLADIFTKGLSKVIFRNFVATLNLENFSEGEC</sequence>
<evidence type="ECO:0000259" key="1">
    <source>
        <dbReference type="Pfam" id="PF25597"/>
    </source>
</evidence>
<dbReference type="CDD" id="cd09272">
    <property type="entry name" value="RNase_HI_RT_Ty1"/>
    <property type="match status" value="1"/>
</dbReference>
<dbReference type="Pfam" id="PF14223">
    <property type="entry name" value="Retrotran_gag_2"/>
    <property type="match status" value="1"/>
</dbReference>
<proteinExistence type="predicted"/>
<dbReference type="InterPro" id="IPR057670">
    <property type="entry name" value="SH3_retrovirus"/>
</dbReference>
<dbReference type="PANTHER" id="PTHR11439">
    <property type="entry name" value="GAG-POL-RELATED RETROTRANSPOSON"/>
    <property type="match status" value="1"/>
</dbReference>
<dbReference type="EMBL" id="VTPC01002047">
    <property type="protein sequence ID" value="KAF2900696.1"/>
    <property type="molecule type" value="Genomic_DNA"/>
</dbReference>
<name>A0A8K0DC74_IGNLU</name>
<accession>A0A8K0DC74</accession>
<evidence type="ECO:0000313" key="3">
    <source>
        <dbReference type="Proteomes" id="UP000801492"/>
    </source>
</evidence>
<organism evidence="2 3">
    <name type="scientific">Ignelater luminosus</name>
    <name type="common">Cucubano</name>
    <name type="synonym">Pyrophorus luminosus</name>
    <dbReference type="NCBI Taxonomy" id="2038154"/>
    <lineage>
        <taxon>Eukaryota</taxon>
        <taxon>Metazoa</taxon>
        <taxon>Ecdysozoa</taxon>
        <taxon>Arthropoda</taxon>
        <taxon>Hexapoda</taxon>
        <taxon>Insecta</taxon>
        <taxon>Pterygota</taxon>
        <taxon>Neoptera</taxon>
        <taxon>Endopterygota</taxon>
        <taxon>Coleoptera</taxon>
        <taxon>Polyphaga</taxon>
        <taxon>Elateriformia</taxon>
        <taxon>Elateroidea</taxon>
        <taxon>Elateridae</taxon>
        <taxon>Agrypninae</taxon>
        <taxon>Pyrophorini</taxon>
        <taxon>Ignelater</taxon>
    </lineage>
</organism>
<evidence type="ECO:0000313" key="2">
    <source>
        <dbReference type="EMBL" id="KAF2900696.1"/>
    </source>
</evidence>
<dbReference type="OrthoDB" id="6783614at2759"/>
<dbReference type="Proteomes" id="UP000801492">
    <property type="component" value="Unassembled WGS sequence"/>
</dbReference>
<dbReference type="Pfam" id="PF25597">
    <property type="entry name" value="SH3_retrovirus"/>
    <property type="match status" value="1"/>
</dbReference>